<reference evidence="5" key="1">
    <citation type="submission" date="2015-07" db="EMBL/GenBank/DDBJ databases">
        <title>MeaNS - Measles Nucleotide Surveillance Program.</title>
        <authorList>
            <person name="Tran T."/>
            <person name="Druce J."/>
        </authorList>
    </citation>
    <scope>NUCLEOTIDE SEQUENCE</scope>
</reference>
<sequence length="127" mass="14302">MSGYSVTGQSGVRATCKKCGYVGHLTFQCRNFMKIDPAKDIVLDVSSTSTESSDEEFVSPLTHPKPVKMSEKEGRNKRKHKKESKTSSRKKHKSKHKKHKHTKHSSDSDTHSSVSDTDSDSSRDEHR</sequence>
<protein>
    <submittedName>
        <fullName evidence="5">Putative zinc knuckle protein</fullName>
    </submittedName>
</protein>
<feature type="region of interest" description="Disordered" evidence="4">
    <location>
        <begin position="46"/>
        <end position="127"/>
    </location>
</feature>
<dbReference type="Pfam" id="PF13917">
    <property type="entry name" value="zf-CCHC_3"/>
    <property type="match status" value="1"/>
</dbReference>
<dbReference type="PANTHER" id="PTHR31437">
    <property type="entry name" value="SREK1IP1 FAMILY MEMBER"/>
    <property type="match status" value="1"/>
</dbReference>
<evidence type="ECO:0000256" key="3">
    <source>
        <dbReference type="ARBA" id="ARBA00022833"/>
    </source>
</evidence>
<keyword evidence="2" id="KW-0863">Zinc-finger</keyword>
<evidence type="ECO:0000256" key="2">
    <source>
        <dbReference type="ARBA" id="ARBA00022771"/>
    </source>
</evidence>
<proteinExistence type="evidence at transcript level"/>
<feature type="compositionally biased region" description="Basic residues" evidence="4">
    <location>
        <begin position="75"/>
        <end position="103"/>
    </location>
</feature>
<keyword evidence="1" id="KW-0479">Metal-binding</keyword>
<keyword evidence="3" id="KW-0862">Zinc</keyword>
<dbReference type="PANTHER" id="PTHR31437:SF1">
    <property type="entry name" value="PROTEIN SREK1IP1"/>
    <property type="match status" value="1"/>
</dbReference>
<accession>A0A0K1R031</accession>
<evidence type="ECO:0000256" key="4">
    <source>
        <dbReference type="SAM" id="MobiDB-lite"/>
    </source>
</evidence>
<organism evidence="5">
    <name type="scientific">Pectinaria gouldii</name>
    <name type="common">Trumpet worm</name>
    <name type="synonym">Ice-cream cone worm</name>
    <dbReference type="NCBI Taxonomy" id="260746"/>
    <lineage>
        <taxon>Eukaryota</taxon>
        <taxon>Metazoa</taxon>
        <taxon>Spiralia</taxon>
        <taxon>Lophotrochozoa</taxon>
        <taxon>Annelida</taxon>
        <taxon>Polychaeta</taxon>
        <taxon>Sedentaria</taxon>
        <taxon>Canalipalpata</taxon>
        <taxon>Terebellida</taxon>
        <taxon>Terebelliformia</taxon>
        <taxon>Pectinariidae</taxon>
        <taxon>Pectinaria</taxon>
    </lineage>
</organism>
<evidence type="ECO:0000313" key="5">
    <source>
        <dbReference type="EMBL" id="AKV16224.1"/>
    </source>
</evidence>
<dbReference type="GO" id="GO:0008270">
    <property type="term" value="F:zinc ion binding"/>
    <property type="evidence" value="ECO:0007669"/>
    <property type="project" value="UniProtKB-KW"/>
</dbReference>
<dbReference type="EMBL" id="KT372109">
    <property type="protein sequence ID" value="AKV16224.1"/>
    <property type="molecule type" value="mRNA"/>
</dbReference>
<evidence type="ECO:0000256" key="1">
    <source>
        <dbReference type="ARBA" id="ARBA00022723"/>
    </source>
</evidence>
<dbReference type="AlphaFoldDB" id="A0A0K1R031"/>
<name>A0A0K1R031_PECGU</name>